<proteinExistence type="predicted"/>
<evidence type="ECO:0000313" key="2">
    <source>
        <dbReference type="EMBL" id="AVO25278.1"/>
    </source>
</evidence>
<organism evidence="2 3">
    <name type="scientific">Gordonia phage Gravy</name>
    <dbReference type="NCBI Taxonomy" id="2094133"/>
    <lineage>
        <taxon>Viruses</taxon>
        <taxon>Duplodnaviria</taxon>
        <taxon>Heunggongvirae</taxon>
        <taxon>Uroviricota</taxon>
        <taxon>Caudoviricetes</taxon>
        <taxon>Deejayvirinae</taxon>
        <taxon>Tanisvirus</taxon>
        <taxon>Tanisvirus tanis</taxon>
    </lineage>
</organism>
<sequence length="58" mass="6765">MNTEKIVKVKNHIRKNRAKYAVAATLTVCVALQYRIASSWNEFLDENDMLDEFYADPE</sequence>
<protein>
    <submittedName>
        <fullName evidence="2">Uncharacterized protein</fullName>
    </submittedName>
</protein>
<gene>
    <name evidence="2" type="primary">38</name>
    <name evidence="2" type="ORF">PBI_GRAVY_38</name>
</gene>
<name>A0A2P1JY76_9CAUD</name>
<dbReference type="Proteomes" id="UP000240261">
    <property type="component" value="Segment"/>
</dbReference>
<dbReference type="EMBL" id="MG962368">
    <property type="protein sequence ID" value="AVO25278.1"/>
    <property type="molecule type" value="Genomic_DNA"/>
</dbReference>
<accession>A0A2P1JY76</accession>
<keyword evidence="1" id="KW-0812">Transmembrane</keyword>
<evidence type="ECO:0000313" key="3">
    <source>
        <dbReference type="Proteomes" id="UP000240261"/>
    </source>
</evidence>
<keyword evidence="1" id="KW-0472">Membrane</keyword>
<evidence type="ECO:0000256" key="1">
    <source>
        <dbReference type="SAM" id="Phobius"/>
    </source>
</evidence>
<keyword evidence="1" id="KW-1133">Transmembrane helix</keyword>
<reference evidence="2 3" key="1">
    <citation type="submission" date="2018-02" db="EMBL/GenBank/DDBJ databases">
        <authorList>
            <person name="Aull H.G."/>
            <person name="Garlena R.A."/>
            <person name="Russell D.A."/>
            <person name="Pop W.H."/>
            <person name="Jacobs-Sera D."/>
            <person name="Hatfull G.F."/>
        </authorList>
    </citation>
    <scope>NUCLEOTIDE SEQUENCE [LARGE SCALE GENOMIC DNA]</scope>
</reference>
<feature type="transmembrane region" description="Helical" evidence="1">
    <location>
        <begin position="20"/>
        <end position="37"/>
    </location>
</feature>